<dbReference type="InterPro" id="IPR002559">
    <property type="entry name" value="Transposase_11"/>
</dbReference>
<reference evidence="3 4" key="1">
    <citation type="journal article" date="2019" name="Int. J. Syst. Evol. Microbiol.">
        <title>The Global Catalogue of Microorganisms (GCM) 10K type strain sequencing project: providing services to taxonomists for standard genome sequencing and annotation.</title>
        <authorList>
            <consortium name="The Broad Institute Genomics Platform"/>
            <consortium name="The Broad Institute Genome Sequencing Center for Infectious Disease"/>
            <person name="Wu L."/>
            <person name="Ma J."/>
        </authorList>
    </citation>
    <scope>NUCLEOTIDE SEQUENCE [LARGE SCALE GENOMIC DNA]</scope>
    <source>
        <strain evidence="3 4">JCM 10696</strain>
    </source>
</reference>
<comment type="caution">
    <text evidence="3">The sequence shown here is derived from an EMBL/GenBank/DDBJ whole genome shotgun (WGS) entry which is preliminary data.</text>
</comment>
<dbReference type="Pfam" id="PF01609">
    <property type="entry name" value="DDE_Tnp_1"/>
    <property type="match status" value="1"/>
</dbReference>
<dbReference type="Proteomes" id="UP001500665">
    <property type="component" value="Unassembled WGS sequence"/>
</dbReference>
<name>A0ABN1S2E3_9ACTN</name>
<evidence type="ECO:0000259" key="2">
    <source>
        <dbReference type="Pfam" id="PF01609"/>
    </source>
</evidence>
<dbReference type="EMBL" id="BAAAHH010000082">
    <property type="protein sequence ID" value="GAA0970838.1"/>
    <property type="molecule type" value="Genomic_DNA"/>
</dbReference>
<evidence type="ECO:0000313" key="4">
    <source>
        <dbReference type="Proteomes" id="UP001500665"/>
    </source>
</evidence>
<evidence type="ECO:0000256" key="1">
    <source>
        <dbReference type="SAM" id="MobiDB-lite"/>
    </source>
</evidence>
<feature type="domain" description="Transposase IS4-like" evidence="2">
    <location>
        <begin position="2"/>
        <end position="102"/>
    </location>
</feature>
<proteinExistence type="predicted"/>
<keyword evidence="4" id="KW-1185">Reference proteome</keyword>
<feature type="compositionally biased region" description="Pro residues" evidence="1">
    <location>
        <begin position="107"/>
        <end position="120"/>
    </location>
</feature>
<gene>
    <name evidence="3" type="ORF">GCM10009550_78880</name>
</gene>
<dbReference type="PANTHER" id="PTHR30007">
    <property type="entry name" value="PHP DOMAIN PROTEIN"/>
    <property type="match status" value="1"/>
</dbReference>
<dbReference type="PANTHER" id="PTHR30007:SF1">
    <property type="entry name" value="BLR1914 PROTEIN"/>
    <property type="match status" value="1"/>
</dbReference>
<evidence type="ECO:0000313" key="3">
    <source>
        <dbReference type="EMBL" id="GAA0970838.1"/>
    </source>
</evidence>
<feature type="region of interest" description="Disordered" evidence="1">
    <location>
        <begin position="100"/>
        <end position="130"/>
    </location>
</feature>
<protein>
    <recommendedName>
        <fullName evidence="2">Transposase IS4-like domain-containing protein</fullName>
    </recommendedName>
</protein>
<organism evidence="3 4">
    <name type="scientific">Actinocorallia libanotica</name>
    <dbReference type="NCBI Taxonomy" id="46162"/>
    <lineage>
        <taxon>Bacteria</taxon>
        <taxon>Bacillati</taxon>
        <taxon>Actinomycetota</taxon>
        <taxon>Actinomycetes</taxon>
        <taxon>Streptosporangiales</taxon>
        <taxon>Thermomonosporaceae</taxon>
        <taxon>Actinocorallia</taxon>
    </lineage>
</organism>
<sequence>MTGGNVNDCTRLEAVMQAIRVPRTRPGRPRTRPDHILADKGYSSRAIRSYLRRRGIKHTIPERADQRAGRIRRGRPSVFDRDLYRRHNVIERCFNRLKQFRGIPPATTRPPVPTPPPSPSPHFCSGSEPL</sequence>
<accession>A0ABN1S2E3</accession>